<keyword evidence="2" id="KW-0813">Transport</keyword>
<comment type="subcellular location">
    <subcellularLocation>
        <location evidence="1">Membrane</location>
        <topology evidence="1">Multi-pass membrane protein</topology>
    </subcellularLocation>
</comment>
<feature type="coiled-coil region" evidence="9">
    <location>
        <begin position="499"/>
        <end position="526"/>
    </location>
</feature>
<evidence type="ECO:0000256" key="11">
    <source>
        <dbReference type="SAM" id="Phobius"/>
    </source>
</evidence>
<evidence type="ECO:0000256" key="9">
    <source>
        <dbReference type="SAM" id="Coils"/>
    </source>
</evidence>
<evidence type="ECO:0000256" key="5">
    <source>
        <dbReference type="ARBA" id="ARBA00022946"/>
    </source>
</evidence>
<keyword evidence="6 11" id="KW-1133">Transmembrane helix</keyword>
<dbReference type="Pfam" id="PF22099">
    <property type="entry name" value="MRS2-like"/>
    <property type="match status" value="2"/>
</dbReference>
<keyword evidence="9" id="KW-0175">Coiled coil</keyword>
<keyword evidence="7" id="KW-0406">Ion transport</keyword>
<evidence type="ECO:0000256" key="1">
    <source>
        <dbReference type="ARBA" id="ARBA00004141"/>
    </source>
</evidence>
<keyword evidence="5" id="KW-0809">Transit peptide</keyword>
<feature type="coiled-coil region" evidence="9">
    <location>
        <begin position="279"/>
        <end position="306"/>
    </location>
</feature>
<evidence type="ECO:0000256" key="6">
    <source>
        <dbReference type="ARBA" id="ARBA00022989"/>
    </source>
</evidence>
<dbReference type="CDD" id="cd12823">
    <property type="entry name" value="Mrs2_Mfm1p-like"/>
    <property type="match status" value="2"/>
</dbReference>
<keyword evidence="8 11" id="KW-0472">Membrane</keyword>
<feature type="transmembrane region" description="Helical" evidence="11">
    <location>
        <begin position="384"/>
        <end position="408"/>
    </location>
</feature>
<evidence type="ECO:0000256" key="2">
    <source>
        <dbReference type="ARBA" id="ARBA00022448"/>
    </source>
</evidence>
<dbReference type="GO" id="GO:0016020">
    <property type="term" value="C:membrane"/>
    <property type="evidence" value="ECO:0007669"/>
    <property type="project" value="UniProtKB-SubCell"/>
</dbReference>
<evidence type="ECO:0008006" key="14">
    <source>
        <dbReference type="Google" id="ProtNLM"/>
    </source>
</evidence>
<dbReference type="PANTHER" id="PTHR13890">
    <property type="entry name" value="RNA SPLICING PROTEIN MRS2, MITOCHONDRIAL"/>
    <property type="match status" value="1"/>
</dbReference>
<evidence type="ECO:0000256" key="10">
    <source>
        <dbReference type="SAM" id="MobiDB-lite"/>
    </source>
</evidence>
<evidence type="ECO:0000313" key="12">
    <source>
        <dbReference type="EMBL" id="KAE9136460.1"/>
    </source>
</evidence>
<dbReference type="Gene3D" id="2.40.128.330">
    <property type="match status" value="1"/>
</dbReference>
<dbReference type="InterPro" id="IPR039204">
    <property type="entry name" value="MRS2-like"/>
</dbReference>
<dbReference type="PANTHER" id="PTHR13890:SF0">
    <property type="entry name" value="MAGNESIUM TRANSPORTER MRS2 HOMOLOG, MITOCHONDRIAL"/>
    <property type="match status" value="1"/>
</dbReference>
<protein>
    <recommendedName>
        <fullName evidence="14">Magnesium transporter</fullName>
    </recommendedName>
</protein>
<feature type="transmembrane region" description="Helical" evidence="11">
    <location>
        <begin position="637"/>
        <end position="660"/>
    </location>
</feature>
<sequence>MRRKTSASGTPQQDDCGGVSAISLDAAMETTVSEQDMSPQTKYCIDLDLTFAPMEASELSTSNSPSRFFCRFDPVARKGRLLMLLFDHQGNSTLQEMSRMDVLRATQEAAKLRDESPAKASPIRKPDKTSPRRRRSGLQAQATTVDGGHPPVCDVQRVHTRDIRRMENAFSASNEPSVILRKQAIFFSADPLRAIVLRDACLVYVPDGADSLLSMLKKDFLTNARDNAESPFEFRALEALLATLAHYFRAQYDQLSPVIVADLEHLVQGNLDSRELERLREFKNTMNEFESQVDGVRRVLMELLDNEEDLRLLYLTKLYEEPDLLADLWSFDSEEAEVLIENYLQDIFSTRTTAELLQHRIANTESLVTLKLDSKRNYLLRVQLIFSLVSINISVGTLISGVFGMNLVSDPLRAIVLRDLCLVYVPDGADSLLSMLKHDFASNACDGAGSPFEFRALEALLTTLARYFRAQYDQIYPVIAAELEHLVRGNVDLRELERLREFKNTMNEFEAQVEGVRRVLMDLLDNEEDLRLLYLTKLYQDPSLLGNLFSFDSEEAEVLIENYLQDIFSTRTTAELLQHRISNTESLVTLKLDSKRNYLLAVQLVFSLVLINIAVGTLVTGIFGMNLFSGVENAAHWFWAVGIAIVIFFALATGSGIVHFTKKGVMLT</sequence>
<evidence type="ECO:0000256" key="8">
    <source>
        <dbReference type="ARBA" id="ARBA00023136"/>
    </source>
</evidence>
<dbReference type="GO" id="GO:0015095">
    <property type="term" value="F:magnesium ion transmembrane transporter activity"/>
    <property type="evidence" value="ECO:0007669"/>
    <property type="project" value="TreeGrafter"/>
</dbReference>
<proteinExistence type="predicted"/>
<dbReference type="EMBL" id="QXFX01000043">
    <property type="protein sequence ID" value="KAE9136460.1"/>
    <property type="molecule type" value="Genomic_DNA"/>
</dbReference>
<evidence type="ECO:0000256" key="4">
    <source>
        <dbReference type="ARBA" id="ARBA00022842"/>
    </source>
</evidence>
<feature type="region of interest" description="Disordered" evidence="10">
    <location>
        <begin position="109"/>
        <end position="154"/>
    </location>
</feature>
<gene>
    <name evidence="12" type="ORF">PF010_g1675</name>
</gene>
<evidence type="ECO:0000313" key="13">
    <source>
        <dbReference type="Proteomes" id="UP000488956"/>
    </source>
</evidence>
<keyword evidence="3 11" id="KW-0812">Transmembrane</keyword>
<evidence type="ECO:0000256" key="7">
    <source>
        <dbReference type="ARBA" id="ARBA00023065"/>
    </source>
</evidence>
<organism evidence="12 13">
    <name type="scientific">Phytophthora fragariae</name>
    <dbReference type="NCBI Taxonomy" id="53985"/>
    <lineage>
        <taxon>Eukaryota</taxon>
        <taxon>Sar</taxon>
        <taxon>Stramenopiles</taxon>
        <taxon>Oomycota</taxon>
        <taxon>Peronosporomycetes</taxon>
        <taxon>Peronosporales</taxon>
        <taxon>Peronosporaceae</taxon>
        <taxon>Phytophthora</taxon>
    </lineage>
</organism>
<dbReference type="AlphaFoldDB" id="A0A6G0LZX0"/>
<feature type="transmembrane region" description="Helical" evidence="11">
    <location>
        <begin position="598"/>
        <end position="625"/>
    </location>
</feature>
<evidence type="ECO:0000256" key="3">
    <source>
        <dbReference type="ARBA" id="ARBA00022692"/>
    </source>
</evidence>
<dbReference type="Gene3D" id="1.20.58.340">
    <property type="entry name" value="Magnesium transport protein CorA, transmembrane region"/>
    <property type="match status" value="2"/>
</dbReference>
<dbReference type="Proteomes" id="UP000488956">
    <property type="component" value="Unassembled WGS sequence"/>
</dbReference>
<accession>A0A6G0LZX0</accession>
<keyword evidence="4" id="KW-0460">Magnesium</keyword>
<reference evidence="12 13" key="1">
    <citation type="submission" date="2018-09" db="EMBL/GenBank/DDBJ databases">
        <title>Genomic investigation of the strawberry pathogen Phytophthora fragariae indicates pathogenicity is determined by transcriptional variation in three key races.</title>
        <authorList>
            <person name="Adams T.M."/>
            <person name="Armitage A.D."/>
            <person name="Sobczyk M.K."/>
            <person name="Bates H.J."/>
            <person name="Dunwell J.M."/>
            <person name="Nellist C.F."/>
            <person name="Harrison R.J."/>
        </authorList>
    </citation>
    <scope>NUCLEOTIDE SEQUENCE [LARGE SCALE GENOMIC DNA]</scope>
    <source>
        <strain evidence="12 13">ONT-3</strain>
    </source>
</reference>
<comment type="caution">
    <text evidence="12">The sequence shown here is derived from an EMBL/GenBank/DDBJ whole genome shotgun (WGS) entry which is preliminary data.</text>
</comment>
<dbReference type="FunFam" id="1.20.58.340:FF:000025">
    <property type="entry name" value="CorA Metal Ion Transporter (MIT) Family"/>
    <property type="match status" value="2"/>
</dbReference>
<name>A0A6G0LZX0_9STRA</name>